<comment type="similarity">
    <text evidence="7">Belongs to the binding-protein-dependent transport system permease family.</text>
</comment>
<dbReference type="PROSITE" id="PS50928">
    <property type="entry name" value="ABC_TM1"/>
    <property type="match status" value="1"/>
</dbReference>
<dbReference type="PANTHER" id="PTHR30193:SF44">
    <property type="entry name" value="LACTOSE TRANSPORT SYSTEM PERMEASE PROTEIN LACF"/>
    <property type="match status" value="1"/>
</dbReference>
<dbReference type="STRING" id="189425.PGRAT_23760"/>
<keyword evidence="5 7" id="KW-1133">Transmembrane helix</keyword>
<dbReference type="eggNOG" id="COG4209">
    <property type="taxonomic scope" value="Bacteria"/>
</dbReference>
<evidence type="ECO:0000313" key="9">
    <source>
        <dbReference type="EMBL" id="AIQ70320.1"/>
    </source>
</evidence>
<dbReference type="GO" id="GO:0055085">
    <property type="term" value="P:transmembrane transport"/>
    <property type="evidence" value="ECO:0007669"/>
    <property type="project" value="InterPro"/>
</dbReference>
<keyword evidence="6 7" id="KW-0472">Membrane</keyword>
<dbReference type="HOGENOM" id="CLU_016047_0_1_9"/>
<evidence type="ECO:0000256" key="1">
    <source>
        <dbReference type="ARBA" id="ARBA00004651"/>
    </source>
</evidence>
<dbReference type="InterPro" id="IPR051393">
    <property type="entry name" value="ABC_transporter_permease"/>
</dbReference>
<evidence type="ECO:0000256" key="3">
    <source>
        <dbReference type="ARBA" id="ARBA00022475"/>
    </source>
</evidence>
<dbReference type="CDD" id="cd06261">
    <property type="entry name" value="TM_PBP2"/>
    <property type="match status" value="1"/>
</dbReference>
<evidence type="ECO:0000256" key="5">
    <source>
        <dbReference type="ARBA" id="ARBA00022989"/>
    </source>
</evidence>
<keyword evidence="2 7" id="KW-0813">Transport</keyword>
<keyword evidence="4 7" id="KW-0812">Transmembrane</keyword>
<dbReference type="InterPro" id="IPR000515">
    <property type="entry name" value="MetI-like"/>
</dbReference>
<feature type="domain" description="ABC transmembrane type-1" evidence="8">
    <location>
        <begin position="81"/>
        <end position="299"/>
    </location>
</feature>
<dbReference type="KEGG" id="pgm:PGRAT_23760"/>
<dbReference type="Gene3D" id="1.10.3720.10">
    <property type="entry name" value="MetI-like"/>
    <property type="match status" value="1"/>
</dbReference>
<feature type="transmembrane region" description="Helical" evidence="7">
    <location>
        <begin position="284"/>
        <end position="303"/>
    </location>
</feature>
<feature type="transmembrane region" description="Helical" evidence="7">
    <location>
        <begin position="85"/>
        <end position="106"/>
    </location>
</feature>
<comment type="subcellular location">
    <subcellularLocation>
        <location evidence="1 7">Cell membrane</location>
        <topology evidence="1 7">Multi-pass membrane protein</topology>
    </subcellularLocation>
</comment>
<dbReference type="Proteomes" id="UP000029500">
    <property type="component" value="Chromosome"/>
</dbReference>
<dbReference type="EMBL" id="CP009287">
    <property type="protein sequence ID" value="AIQ70320.1"/>
    <property type="molecule type" value="Genomic_DNA"/>
</dbReference>
<dbReference type="Pfam" id="PF00528">
    <property type="entry name" value="BPD_transp_1"/>
    <property type="match status" value="1"/>
</dbReference>
<protein>
    <submittedName>
        <fullName evidence="9">Sugar ABC transporter permease</fullName>
    </submittedName>
</protein>
<feature type="transmembrane region" description="Helical" evidence="7">
    <location>
        <begin position="118"/>
        <end position="141"/>
    </location>
</feature>
<feature type="transmembrane region" description="Helical" evidence="7">
    <location>
        <begin position="169"/>
        <end position="192"/>
    </location>
</feature>
<dbReference type="InterPro" id="IPR035906">
    <property type="entry name" value="MetI-like_sf"/>
</dbReference>
<evidence type="ECO:0000259" key="8">
    <source>
        <dbReference type="PROSITE" id="PS50928"/>
    </source>
</evidence>
<evidence type="ECO:0000256" key="2">
    <source>
        <dbReference type="ARBA" id="ARBA00022448"/>
    </source>
</evidence>
<keyword evidence="3" id="KW-1003">Cell membrane</keyword>
<reference evidence="9 10" key="1">
    <citation type="submission" date="2014-08" db="EMBL/GenBank/DDBJ databases">
        <title>Comparative genomics of the Paenibacillus odorifer group.</title>
        <authorList>
            <person name="den Bakker H.C."/>
            <person name="Tsai Y.-C."/>
            <person name="Martin N."/>
            <person name="Korlach J."/>
            <person name="Wiedmann M."/>
        </authorList>
    </citation>
    <scope>NUCLEOTIDE SEQUENCE [LARGE SCALE GENOMIC DNA]</scope>
    <source>
        <strain evidence="9 10">DSM 15220</strain>
    </source>
</reference>
<dbReference type="GO" id="GO:0005886">
    <property type="term" value="C:plasma membrane"/>
    <property type="evidence" value="ECO:0007669"/>
    <property type="project" value="UniProtKB-SubCell"/>
</dbReference>
<dbReference type="AlphaFoldDB" id="A0A089MD78"/>
<feature type="transmembrane region" description="Helical" evidence="7">
    <location>
        <begin position="20"/>
        <end position="48"/>
    </location>
</feature>
<gene>
    <name evidence="9" type="ORF">PGRAT_23760</name>
</gene>
<feature type="transmembrane region" description="Helical" evidence="7">
    <location>
        <begin position="222"/>
        <end position="240"/>
    </location>
</feature>
<dbReference type="PANTHER" id="PTHR30193">
    <property type="entry name" value="ABC TRANSPORTER PERMEASE PROTEIN"/>
    <property type="match status" value="1"/>
</dbReference>
<keyword evidence="10" id="KW-1185">Reference proteome</keyword>
<evidence type="ECO:0000256" key="7">
    <source>
        <dbReference type="RuleBase" id="RU363032"/>
    </source>
</evidence>
<proteinExistence type="inferred from homology"/>
<evidence type="ECO:0000313" key="10">
    <source>
        <dbReference type="Proteomes" id="UP000029500"/>
    </source>
</evidence>
<name>A0A089MD78_9BACL</name>
<evidence type="ECO:0000256" key="4">
    <source>
        <dbReference type="ARBA" id="ARBA00022692"/>
    </source>
</evidence>
<dbReference type="SUPFAM" id="SSF161098">
    <property type="entry name" value="MetI-like"/>
    <property type="match status" value="1"/>
</dbReference>
<accession>A0A089MD78</accession>
<organism evidence="9 10">
    <name type="scientific">Paenibacillus graminis</name>
    <dbReference type="NCBI Taxonomy" id="189425"/>
    <lineage>
        <taxon>Bacteria</taxon>
        <taxon>Bacillati</taxon>
        <taxon>Bacillota</taxon>
        <taxon>Bacilli</taxon>
        <taxon>Bacillales</taxon>
        <taxon>Paenibacillaceae</taxon>
        <taxon>Paenibacillus</taxon>
    </lineage>
</organism>
<sequence>MTNKRDGSREKKKKRWKQIIPVYVMILPGLLYLLINNYIPMFGVIIAFKKLNFSEGIFRSPWNGMDNFKFLFATTDAWTITRNTLLYNIAFFVIGTVVAIAMAVLINEIRSKLASKAYQSLSLLPFLMSWVVVSYLTYAFLSSETGLINNSILEPLGRDKINWYMDKTYWPLILIIVNTWKSIGYSMIIYLASIVGINQDYYEAATIDGATKWKQIRHITLPLLKPTFLTLLILSIGQIFRSDFGLFYQIPQNSGALYSVTRTLDVYVYQALLRNSDYGMSSAASFYQSIVGFVLILAANFLIKKFNRESALF</sequence>
<evidence type="ECO:0000256" key="6">
    <source>
        <dbReference type="ARBA" id="ARBA00023136"/>
    </source>
</evidence>